<dbReference type="GO" id="GO:0005829">
    <property type="term" value="C:cytosol"/>
    <property type="evidence" value="ECO:0007669"/>
    <property type="project" value="TreeGrafter"/>
</dbReference>
<dbReference type="Gene3D" id="3.20.20.70">
    <property type="entry name" value="Aldolase class I"/>
    <property type="match status" value="1"/>
</dbReference>
<dbReference type="PANTHER" id="PTHR30456">
    <property type="entry name" value="PYRIDOXINE 5'-PHOSPHATE SYNTHASE"/>
    <property type="match status" value="1"/>
</dbReference>
<evidence type="ECO:0000313" key="4">
    <source>
        <dbReference type="EMBL" id="KKM78936.1"/>
    </source>
</evidence>
<protein>
    <recommendedName>
        <fullName evidence="5">Pyridoxine 5'-phosphate synthase</fullName>
    </recommendedName>
</protein>
<evidence type="ECO:0000256" key="1">
    <source>
        <dbReference type="ARBA" id="ARBA00022490"/>
    </source>
</evidence>
<sequence length="238" mass="26326">MARLSVNIDHVATLRQARRAKEPEPIAAALLAELAGAEGITVHLRKDRRHIQERDLEILRATIKTRLNLEMGTNEEVVKIALRVKPDLATLVPEKEEEITTEGGLDFSRNDSRLKEVISLLHDRKIMVSLFIDPTSSNIKKAHRYNSDKVEIHTGHYAEARNELDIATELEKIAGAAALARKLGLGVNAGHGLDYQNVKKVCLIEEIQEFSIGHSIIARACLVGIKEAVAEMLKLIGG</sequence>
<dbReference type="AlphaFoldDB" id="A0A0F9KVY9"/>
<dbReference type="Pfam" id="PF03740">
    <property type="entry name" value="PdxJ"/>
    <property type="match status" value="1"/>
</dbReference>
<organism evidence="4">
    <name type="scientific">marine sediment metagenome</name>
    <dbReference type="NCBI Taxonomy" id="412755"/>
    <lineage>
        <taxon>unclassified sequences</taxon>
        <taxon>metagenomes</taxon>
        <taxon>ecological metagenomes</taxon>
    </lineage>
</organism>
<reference evidence="4" key="1">
    <citation type="journal article" date="2015" name="Nature">
        <title>Complex archaea that bridge the gap between prokaryotes and eukaryotes.</title>
        <authorList>
            <person name="Spang A."/>
            <person name="Saw J.H."/>
            <person name="Jorgensen S.L."/>
            <person name="Zaremba-Niedzwiedzka K."/>
            <person name="Martijn J."/>
            <person name="Lind A.E."/>
            <person name="van Eijk R."/>
            <person name="Schleper C."/>
            <person name="Guy L."/>
            <person name="Ettema T.J."/>
        </authorList>
    </citation>
    <scope>NUCLEOTIDE SEQUENCE</scope>
</reference>
<name>A0A0F9KVY9_9ZZZZ</name>
<proteinExistence type="inferred from homology"/>
<evidence type="ECO:0000256" key="3">
    <source>
        <dbReference type="ARBA" id="ARBA00023096"/>
    </source>
</evidence>
<dbReference type="HAMAP" id="MF_00279">
    <property type="entry name" value="PdxJ"/>
    <property type="match status" value="1"/>
</dbReference>
<dbReference type="InterPro" id="IPR004569">
    <property type="entry name" value="PyrdxlP_synth_PdxJ"/>
</dbReference>
<comment type="caution">
    <text evidence="4">The sequence shown here is derived from an EMBL/GenBank/DDBJ whole genome shotgun (WGS) entry which is preliminary data.</text>
</comment>
<dbReference type="InterPro" id="IPR013785">
    <property type="entry name" value="Aldolase_TIM"/>
</dbReference>
<keyword evidence="2" id="KW-0808">Transferase</keyword>
<dbReference type="NCBIfam" id="NF003627">
    <property type="entry name" value="PRK05265.1-5"/>
    <property type="match status" value="1"/>
</dbReference>
<dbReference type="NCBIfam" id="NF003625">
    <property type="entry name" value="PRK05265.1-3"/>
    <property type="match status" value="1"/>
</dbReference>
<dbReference type="PANTHER" id="PTHR30456:SF0">
    <property type="entry name" value="PYRIDOXINE 5'-PHOSPHATE SYNTHASE"/>
    <property type="match status" value="1"/>
</dbReference>
<dbReference type="InterPro" id="IPR036130">
    <property type="entry name" value="Pyridoxine-5'_phos_synth"/>
</dbReference>
<dbReference type="NCBIfam" id="TIGR00559">
    <property type="entry name" value="pdxJ"/>
    <property type="match status" value="1"/>
</dbReference>
<evidence type="ECO:0008006" key="5">
    <source>
        <dbReference type="Google" id="ProtNLM"/>
    </source>
</evidence>
<dbReference type="EMBL" id="LAZR01008410">
    <property type="protein sequence ID" value="KKM78936.1"/>
    <property type="molecule type" value="Genomic_DNA"/>
</dbReference>
<dbReference type="SUPFAM" id="SSF63892">
    <property type="entry name" value="Pyridoxine 5'-phosphate synthase"/>
    <property type="match status" value="1"/>
</dbReference>
<dbReference type="GO" id="GO:0033856">
    <property type="term" value="F:pyridoxine 5'-phosphate synthase activity"/>
    <property type="evidence" value="ECO:0007669"/>
    <property type="project" value="InterPro"/>
</dbReference>
<dbReference type="GO" id="GO:0008615">
    <property type="term" value="P:pyridoxine biosynthetic process"/>
    <property type="evidence" value="ECO:0007669"/>
    <property type="project" value="UniProtKB-KW"/>
</dbReference>
<accession>A0A0F9KVY9</accession>
<keyword evidence="3" id="KW-0664">Pyridoxine biosynthesis</keyword>
<dbReference type="CDD" id="cd00003">
    <property type="entry name" value="PNPsynthase"/>
    <property type="match status" value="1"/>
</dbReference>
<evidence type="ECO:0000256" key="2">
    <source>
        <dbReference type="ARBA" id="ARBA00022679"/>
    </source>
</evidence>
<gene>
    <name evidence="4" type="ORF">LCGC14_1354910</name>
</gene>
<keyword evidence="1" id="KW-0963">Cytoplasm</keyword>